<keyword evidence="3" id="KW-1185">Reference proteome</keyword>
<dbReference type="InterPro" id="IPR011042">
    <property type="entry name" value="6-blade_b-propeller_TolB-like"/>
</dbReference>
<evidence type="ECO:0000256" key="1">
    <source>
        <dbReference type="SAM" id="MobiDB-lite"/>
    </source>
</evidence>
<dbReference type="PROSITE" id="PS51257">
    <property type="entry name" value="PROKAR_LIPOPROTEIN"/>
    <property type="match status" value="1"/>
</dbReference>
<proteinExistence type="predicted"/>
<dbReference type="InterPro" id="IPR011659">
    <property type="entry name" value="WD40"/>
</dbReference>
<evidence type="ECO:0000313" key="2">
    <source>
        <dbReference type="EMBL" id="TPN81229.1"/>
    </source>
</evidence>
<organism evidence="2 3">
    <name type="scientific">Aquimarina algicola</name>
    <dbReference type="NCBI Taxonomy" id="2589995"/>
    <lineage>
        <taxon>Bacteria</taxon>
        <taxon>Pseudomonadati</taxon>
        <taxon>Bacteroidota</taxon>
        <taxon>Flavobacteriia</taxon>
        <taxon>Flavobacteriales</taxon>
        <taxon>Flavobacteriaceae</taxon>
        <taxon>Aquimarina</taxon>
    </lineage>
</organism>
<dbReference type="Pfam" id="PF07676">
    <property type="entry name" value="PD40"/>
    <property type="match status" value="1"/>
</dbReference>
<gene>
    <name evidence="2" type="ORF">FHK87_24915</name>
</gene>
<dbReference type="SUPFAM" id="SSF82171">
    <property type="entry name" value="DPP6 N-terminal domain-like"/>
    <property type="match status" value="1"/>
</dbReference>
<dbReference type="Proteomes" id="UP000315540">
    <property type="component" value="Unassembled WGS sequence"/>
</dbReference>
<sequence>MKNLVIILLLPLFFACKSDDDTNTNNPDGGEITGESSYNPDLVPPPANPLPNLLKNASFESDDAWIVCGDAKIQELPDAKEGQRVVKLSNTSICDQADQPFFTNRTAILIQTLDIQELPELLTVSFWIKSDTTIPEDALRLFITNEPDSFFNSLAGGDSLVKYFSEESINNEWSRIKMYYQKEDNPLFISNQGTLSVVFQLEPSKSYNENITIYLDQIKVSDGTESFTQPDKMPEGLVNYQGDSKILFLNTTSDAVSSMNPNGSNVINHTQIPTEFLVGIPQWLDNDQITVQQKTFNPANPSSTNIIPASGTDVFKYTINSDQNEMIYQTVGDPGFFRVPNDPENKEAIDIEVRRNAWDTSRNRGALTICGRSRLDLFTSDDICNIVIVDTNNFEEIAKIEKGFNPVWSSTGRLAYYYENSIFVATINGNDVTVTKVYENTSISGLLQEVDWSPDGKEILFAEKGNGANINNGELSTFYTIKTLNTETNKVTPLLAIDHGQLRTNLSWSPDGNYILYSLTKNSEKTEIWWFEVSSKKTGPLTNTINAFSGYWKK</sequence>
<reference evidence="2 3" key="1">
    <citation type="submission" date="2019-06" db="EMBL/GenBank/DDBJ databases">
        <authorList>
            <person name="Meng X."/>
        </authorList>
    </citation>
    <scope>NUCLEOTIDE SEQUENCE [LARGE SCALE GENOMIC DNA]</scope>
    <source>
        <strain evidence="2 3">M625</strain>
    </source>
</reference>
<name>A0A504J2C9_9FLAO</name>
<evidence type="ECO:0008006" key="4">
    <source>
        <dbReference type="Google" id="ProtNLM"/>
    </source>
</evidence>
<dbReference type="RefSeq" id="WP_140597603.1">
    <property type="nucleotide sequence ID" value="NZ_VFWZ01000011.1"/>
</dbReference>
<protein>
    <recommendedName>
        <fullName evidence="4">WD40 repeat domain-containing protein</fullName>
    </recommendedName>
</protein>
<dbReference type="Gene3D" id="2.60.120.260">
    <property type="entry name" value="Galactose-binding domain-like"/>
    <property type="match status" value="1"/>
</dbReference>
<dbReference type="EMBL" id="VFWZ01000011">
    <property type="protein sequence ID" value="TPN81229.1"/>
    <property type="molecule type" value="Genomic_DNA"/>
</dbReference>
<accession>A0A504J2C9</accession>
<feature type="region of interest" description="Disordered" evidence="1">
    <location>
        <begin position="24"/>
        <end position="45"/>
    </location>
</feature>
<dbReference type="OrthoDB" id="9815657at2"/>
<comment type="caution">
    <text evidence="2">The sequence shown here is derived from an EMBL/GenBank/DDBJ whole genome shotgun (WGS) entry which is preliminary data.</text>
</comment>
<evidence type="ECO:0000313" key="3">
    <source>
        <dbReference type="Proteomes" id="UP000315540"/>
    </source>
</evidence>
<dbReference type="Gene3D" id="2.120.10.30">
    <property type="entry name" value="TolB, C-terminal domain"/>
    <property type="match status" value="1"/>
</dbReference>
<dbReference type="AlphaFoldDB" id="A0A504J2C9"/>